<evidence type="ECO:0000313" key="1">
    <source>
        <dbReference type="EMBL" id="WOK06391.1"/>
    </source>
</evidence>
<evidence type="ECO:0008006" key="3">
    <source>
        <dbReference type="Google" id="ProtNLM"/>
    </source>
</evidence>
<gene>
    <name evidence="1" type="ORF">RT717_25275</name>
</gene>
<dbReference type="PROSITE" id="PS51257">
    <property type="entry name" value="PROKAR_LIPOPROTEIN"/>
    <property type="match status" value="1"/>
</dbReference>
<dbReference type="Proteomes" id="UP001302349">
    <property type="component" value="Chromosome"/>
</dbReference>
<proteinExistence type="predicted"/>
<accession>A0ABZ0INT6</accession>
<protein>
    <recommendedName>
        <fullName evidence="3">Lipoprotein</fullName>
    </recommendedName>
</protein>
<dbReference type="EMBL" id="CP136051">
    <property type="protein sequence ID" value="WOK06391.1"/>
    <property type="molecule type" value="Genomic_DNA"/>
</dbReference>
<reference evidence="1 2" key="1">
    <citation type="journal article" date="2023" name="Microbiol. Resour. Announc.">
        <title>Complete Genome Sequence of Imperialibacter roseus strain P4T.</title>
        <authorList>
            <person name="Tizabi D.R."/>
            <person name="Bachvaroff T."/>
            <person name="Hill R.T."/>
        </authorList>
    </citation>
    <scope>NUCLEOTIDE SEQUENCE [LARGE SCALE GENOMIC DNA]</scope>
    <source>
        <strain evidence="1 2">P4T</strain>
    </source>
</reference>
<sequence>MNISNRIITASLAMCLVAVFVGCNKLNDLVTFKMSYTSEVTVPSSLGINLPLDILTPPISTDAESQFSGNNTNKSLVKEIYLENVDISVKAPEGRDLSFLSSLHVYINADGLDEKLLASAENIPDNVGNTLSLTTSGENFKEYIIQDTYSLRVKAVTDKVISEDVELNVKSGFKVKAGLLND</sequence>
<evidence type="ECO:0000313" key="2">
    <source>
        <dbReference type="Proteomes" id="UP001302349"/>
    </source>
</evidence>
<keyword evidence="2" id="KW-1185">Reference proteome</keyword>
<organism evidence="1 2">
    <name type="scientific">Imperialibacter roseus</name>
    <dbReference type="NCBI Taxonomy" id="1324217"/>
    <lineage>
        <taxon>Bacteria</taxon>
        <taxon>Pseudomonadati</taxon>
        <taxon>Bacteroidota</taxon>
        <taxon>Cytophagia</taxon>
        <taxon>Cytophagales</taxon>
        <taxon>Flammeovirgaceae</taxon>
        <taxon>Imperialibacter</taxon>
    </lineage>
</organism>
<dbReference type="RefSeq" id="WP_317489115.1">
    <property type="nucleotide sequence ID" value="NZ_CP136051.1"/>
</dbReference>
<name>A0ABZ0INT6_9BACT</name>